<accession>A0AAQ4D4X4</accession>
<feature type="domain" description="GW182 middle" evidence="6">
    <location>
        <begin position="763"/>
        <end position="954"/>
    </location>
</feature>
<dbReference type="Gene3D" id="3.30.70.330">
    <property type="match status" value="1"/>
</dbReference>
<comment type="caution">
    <text evidence="7">The sequence shown here is derived from an EMBL/GenBank/DDBJ whole genome shotgun (WGS) entry which is preliminary data.</text>
</comment>
<dbReference type="InterPro" id="IPR012677">
    <property type="entry name" value="Nucleotide-bd_a/b_plait_sf"/>
</dbReference>
<feature type="region of interest" description="Disordered" evidence="5">
    <location>
        <begin position="1166"/>
        <end position="1217"/>
    </location>
</feature>
<dbReference type="InterPro" id="IPR052068">
    <property type="entry name" value="GW182_domain"/>
</dbReference>
<dbReference type="GO" id="GO:0000932">
    <property type="term" value="C:P-body"/>
    <property type="evidence" value="ECO:0007669"/>
    <property type="project" value="TreeGrafter"/>
</dbReference>
<feature type="compositionally biased region" description="Pro residues" evidence="5">
    <location>
        <begin position="927"/>
        <end position="950"/>
    </location>
</feature>
<gene>
    <name evidence="7" type="ORF">V5799_004854</name>
</gene>
<evidence type="ECO:0000256" key="5">
    <source>
        <dbReference type="SAM" id="MobiDB-lite"/>
    </source>
</evidence>
<dbReference type="GO" id="GO:0003723">
    <property type="term" value="F:RNA binding"/>
    <property type="evidence" value="ECO:0007669"/>
    <property type="project" value="UniProtKB-KW"/>
</dbReference>
<feature type="compositionally biased region" description="Polar residues" evidence="5">
    <location>
        <begin position="291"/>
        <end position="300"/>
    </location>
</feature>
<name>A0AAQ4D4X4_AMBAM</name>
<keyword evidence="4" id="KW-0943">RNA-mediated gene silencing</keyword>
<dbReference type="Pfam" id="PF12938">
    <property type="entry name" value="M_domain"/>
    <property type="match status" value="1"/>
</dbReference>
<organism evidence="7 8">
    <name type="scientific">Amblyomma americanum</name>
    <name type="common">Lone star tick</name>
    <dbReference type="NCBI Taxonomy" id="6943"/>
    <lineage>
        <taxon>Eukaryota</taxon>
        <taxon>Metazoa</taxon>
        <taxon>Ecdysozoa</taxon>
        <taxon>Arthropoda</taxon>
        <taxon>Chelicerata</taxon>
        <taxon>Arachnida</taxon>
        <taxon>Acari</taxon>
        <taxon>Parasitiformes</taxon>
        <taxon>Ixodida</taxon>
        <taxon>Ixodoidea</taxon>
        <taxon>Ixodidae</taxon>
        <taxon>Amblyomminae</taxon>
        <taxon>Amblyomma</taxon>
    </lineage>
</organism>
<feature type="compositionally biased region" description="Low complexity" evidence="5">
    <location>
        <begin position="1060"/>
        <end position="1073"/>
    </location>
</feature>
<feature type="compositionally biased region" description="Low complexity" evidence="5">
    <location>
        <begin position="390"/>
        <end position="399"/>
    </location>
</feature>
<dbReference type="InterPro" id="IPR026805">
    <property type="entry name" value="GW182_M_dom"/>
</dbReference>
<reference evidence="7 8" key="1">
    <citation type="journal article" date="2023" name="Arcadia Sci">
        <title>De novo assembly of a long-read Amblyomma americanum tick genome.</title>
        <authorList>
            <person name="Chou S."/>
            <person name="Poskanzer K.E."/>
            <person name="Rollins M."/>
            <person name="Thuy-Boun P.S."/>
        </authorList>
    </citation>
    <scope>NUCLEOTIDE SEQUENCE [LARGE SCALE GENOMIC DNA]</scope>
    <source>
        <strain evidence="7">F_SG_1</strain>
        <tissue evidence="7">Salivary glands</tissue>
    </source>
</reference>
<evidence type="ECO:0000256" key="2">
    <source>
        <dbReference type="ARBA" id="ARBA00022845"/>
    </source>
</evidence>
<dbReference type="GO" id="GO:0035278">
    <property type="term" value="P:miRNA-mediated gene silencing by inhibition of translation"/>
    <property type="evidence" value="ECO:0007669"/>
    <property type="project" value="InterPro"/>
</dbReference>
<dbReference type="FunFam" id="3.30.70.330:FF:000011">
    <property type="entry name" value="trinucleotide repeat-containing gene 6A protein-like"/>
    <property type="match status" value="1"/>
</dbReference>
<feature type="compositionally biased region" description="Polar residues" evidence="5">
    <location>
        <begin position="349"/>
        <end position="372"/>
    </location>
</feature>
<dbReference type="CDD" id="cd14284">
    <property type="entry name" value="UBA_GAWKY"/>
    <property type="match status" value="1"/>
</dbReference>
<feature type="compositionally biased region" description="Polar residues" evidence="5">
    <location>
        <begin position="756"/>
        <end position="778"/>
    </location>
</feature>
<feature type="region of interest" description="Disordered" evidence="5">
    <location>
        <begin position="1"/>
        <end position="529"/>
    </location>
</feature>
<keyword evidence="3" id="KW-0694">RNA-binding</keyword>
<feature type="compositionally biased region" description="Gly residues" evidence="5">
    <location>
        <begin position="1"/>
        <end position="12"/>
    </location>
</feature>
<evidence type="ECO:0000313" key="8">
    <source>
        <dbReference type="Proteomes" id="UP001321473"/>
    </source>
</evidence>
<comment type="similarity">
    <text evidence="1">Belongs to the GW182 family.</text>
</comment>
<dbReference type="PANTHER" id="PTHR13020:SF25">
    <property type="entry name" value="PROTEIN GAWKY"/>
    <property type="match status" value="1"/>
</dbReference>
<sequence>MAGIHQGRGGCGSKIEYKPSREMQGDDKRNDLFLGQGGPGTWDTRPSSEPREAGNVSAAWPTGTTLTQPSCRNPCERGMGPVEDIVWSGEDASVIHRSSSLGGQCASTGSSNSQPGPRHNRGTSAAPSSSSWPSNDSPSEGADQLLGAVGGTEESSSQSSSQPPQPSRNCRPPRLGLLGGGENSHNNGTTATGWGAPPPGPQGGWGSGGGAQWGGATARSADYTPGGPNPSGDAGGASSPTKPAAAGSWGQGAVSKVAEAPDAKSATTGPRSVLEEPMTELRRLAAFSEGWGQTSINQDTPWEMPQSPGTKEPPTGAPWRAPVNTGTEIWENNLRSARAGGNKQPNPPQAAQGSSQCPQQQPWGSHTPTSHIGGTWGEEDEVPSSNMWTGVPAPAQQGGPRPPPEGPPSWGGDHHRGGGEKHWGGPAPPPPNSGWGAQEERESQGRLWGGRPSHSMDDGPSGAWGGGPKGAGPPPGVGTWSPVGGPNGKREPSGWEEPSPPPSRRPVTNYDDGTALWGNPTRQGKVGSARAMHVPQVSHWKDMPSVKSISGGGGGGAPPGMLRMPKEGVWGGNKGPRGGGANWGDSGWDDHNKGAWGGVPPEQAYWGSKPKGPPSWADGQIDTSTWGGPSKQGGKPLTKDLIYASKQFRLLTEMGFKKEDVENALRSNQMNLEDTLMDLKTLPRGNGAQDSGLLDGSDCGLSGIRPKMRSDEDPHGPLGEAPFAGFHPAAAGFQGLPVFGAGYGGGQGFKPPPVKGSNQGSNAPASLLNSTGMGGQNSSLTVGNSISSLSPALVQKILQQQQQQQQQHFPANAGCPAGMGARLGQPNVPSATQLRLLVQQIQMAVHAGHLNPQILNQPLAPQTLQLLYQLLQQIKVLHQLQQQQQLVHTKGGPPLQLNVQLTQTKQRILNLQNQIAAQQALFLKQQLPPPPPPQPPQQQAPPHAAPPPPAGLGGGPSTPQDFLGSKPGGAEGLHSDFRDLNLKDAVSQQQQQQSRLNQWKLPSSLDEDNKAPQQNGGGDFSRAPGPASKAGSGLSSFLGGTDGPWSTGACSQDGWPDAPPTTSGASGGTSSPGEAKDSNAAGYSLSDLVAEFEPGKPWKGASALKSAEDDPHLTPGSVVRSPLSVNTIKDSELFGSWKPSPPGGEGSLVASLASLTSSTWAFTPAIHGSGNGSGGSSKGNASKSGWGGSSEQAPSSDPWNVGPKTRGPPPGLSSGWEQQGSTNCTFLVLKNLTPQIDGSTLKTLCMQHGPLQLFHLFLKHGLALAQYGSREEAAKAQSALHNCVLSNTTMLAYIPSESEVAQFLQLANGQGQHPSQQPPPQHQMPWGSSTSAFHPPQRPPLQQFAPGPRVAKQPGEPWNTPQPPASSAAAAVSSSTSNASHLWSFPGAGGGLWSAPQTSQAGGGGSNPTGLDHDHGAPGGPQSSLNSFLPGDLLSGESIDPATTVGSFELLCANGVSTVRPTCVALAKRRKCRPQRQT</sequence>
<evidence type="ECO:0000256" key="4">
    <source>
        <dbReference type="ARBA" id="ARBA00023158"/>
    </source>
</evidence>
<dbReference type="GO" id="GO:0005654">
    <property type="term" value="C:nucleoplasm"/>
    <property type="evidence" value="ECO:0007669"/>
    <property type="project" value="TreeGrafter"/>
</dbReference>
<dbReference type="Proteomes" id="UP001321473">
    <property type="component" value="Unassembled WGS sequence"/>
</dbReference>
<feature type="compositionally biased region" description="Low complexity" evidence="5">
    <location>
        <begin position="124"/>
        <end position="139"/>
    </location>
</feature>
<dbReference type="InterPro" id="IPR041971">
    <property type="entry name" value="Gawky_UBA"/>
</dbReference>
<keyword evidence="2" id="KW-0810">Translation regulation</keyword>
<feature type="region of interest" description="Disordered" evidence="5">
    <location>
        <begin position="1095"/>
        <end position="1125"/>
    </location>
</feature>
<dbReference type="GO" id="GO:0060213">
    <property type="term" value="P:positive regulation of nuclear-transcribed mRNA poly(A) tail shortening"/>
    <property type="evidence" value="ECO:0007669"/>
    <property type="project" value="TreeGrafter"/>
</dbReference>
<dbReference type="InterPro" id="IPR033503">
    <property type="entry name" value="GW182_RRM"/>
</dbReference>
<proteinExistence type="inferred from homology"/>
<feature type="region of interest" description="Disordered" evidence="5">
    <location>
        <begin position="925"/>
        <end position="1082"/>
    </location>
</feature>
<feature type="compositionally biased region" description="Basic and acidic residues" evidence="5">
    <location>
        <begin position="973"/>
        <end position="982"/>
    </location>
</feature>
<feature type="compositionally biased region" description="Polar residues" evidence="5">
    <location>
        <begin position="62"/>
        <end position="71"/>
    </location>
</feature>
<feature type="region of interest" description="Disordered" evidence="5">
    <location>
        <begin position="1308"/>
        <end position="1373"/>
    </location>
</feature>
<evidence type="ECO:0000313" key="7">
    <source>
        <dbReference type="EMBL" id="KAK8757514.1"/>
    </source>
</evidence>
<evidence type="ECO:0000256" key="1">
    <source>
        <dbReference type="ARBA" id="ARBA00007302"/>
    </source>
</evidence>
<protein>
    <recommendedName>
        <fullName evidence="6">GW182 middle domain-containing protein</fullName>
    </recommendedName>
</protein>
<dbReference type="SUPFAM" id="SSF54928">
    <property type="entry name" value="RNA-binding domain, RBD"/>
    <property type="match status" value="1"/>
</dbReference>
<dbReference type="PANTHER" id="PTHR13020">
    <property type="entry name" value="TRINUCLEOTIDE REPEAT-CONTAINING GENE 6"/>
    <property type="match status" value="1"/>
</dbReference>
<feature type="region of interest" description="Disordered" evidence="5">
    <location>
        <begin position="749"/>
        <end position="778"/>
    </location>
</feature>
<feature type="region of interest" description="Disordered" evidence="5">
    <location>
        <begin position="1389"/>
        <end position="1432"/>
    </location>
</feature>
<keyword evidence="8" id="KW-1185">Reference proteome</keyword>
<feature type="compositionally biased region" description="Gly residues" evidence="5">
    <location>
        <begin position="202"/>
        <end position="213"/>
    </location>
</feature>
<dbReference type="EMBL" id="JARKHS020035149">
    <property type="protein sequence ID" value="KAK8757514.1"/>
    <property type="molecule type" value="Genomic_DNA"/>
</dbReference>
<dbReference type="CDD" id="cd12435">
    <property type="entry name" value="RRM_GW182_like"/>
    <property type="match status" value="1"/>
</dbReference>
<evidence type="ECO:0000256" key="3">
    <source>
        <dbReference type="ARBA" id="ARBA00022884"/>
    </source>
</evidence>
<dbReference type="InterPro" id="IPR035979">
    <property type="entry name" value="RBD_domain_sf"/>
</dbReference>
<evidence type="ECO:0000259" key="6">
    <source>
        <dbReference type="Pfam" id="PF12938"/>
    </source>
</evidence>
<feature type="compositionally biased region" description="Basic and acidic residues" evidence="5">
    <location>
        <begin position="15"/>
        <end position="31"/>
    </location>
</feature>
<feature type="region of interest" description="Disordered" evidence="5">
    <location>
        <begin position="609"/>
        <end position="635"/>
    </location>
</feature>
<feature type="compositionally biased region" description="Basic and acidic residues" evidence="5">
    <location>
        <begin position="412"/>
        <end position="423"/>
    </location>
</feature>
<feature type="compositionally biased region" description="Polar residues" evidence="5">
    <location>
        <begin position="96"/>
        <end position="115"/>
    </location>
</feature>